<evidence type="ECO:0000313" key="1">
    <source>
        <dbReference type="EMBL" id="KAI9456304.1"/>
    </source>
</evidence>
<gene>
    <name evidence="1" type="ORF">F5148DRAFT_1224503</name>
</gene>
<sequence>MNSLPPPKPAGPRTLQRSSSGVSSGPALPGEIPDRLAPSVDLSPPVPLTRATSATTGHRPSLTLNLIPGSTPYTSNPSRSPDGPAGRARAAAAATATAAPADLEARSGLVSSPVARSPTTSKVQDDQRTAQPALPITPRSISKIVSLTDLRQLVRRIDAQPPSPAASSSAAARNENGSSGDGDGPGAGAGARDSWSDGVLDVVAVLGEGASGAVEAVRDKRTGRRFARKTIITHEGPLKQLVRELAFLSGLRHTNVVRFYGAYMSPSNSEVKLMMELCEGKSLATVGEQIRRRKGRVGEKVARVLAEEVLEGLAYLHFKKVIHRDIKPSNILLSRQGAVKLCDFGVSGELIGSRAGTFTGTTKYMAPERIMGREYTICADVWSTGLSILELVQNRFPYPGDLAPVDLIMHVTTSEPPGLEDEPDLDAPWSDAMKDFIALSLTKDPGARPIPRDMLAHAWFSKASKKKVDMEQWINEVWNWDAPARDCS</sequence>
<reference evidence="1" key="1">
    <citation type="submission" date="2021-03" db="EMBL/GenBank/DDBJ databases">
        <title>Evolutionary priming and transition to the ectomycorrhizal habit in an iconic lineage of mushroom-forming fungi: is preadaptation a requirement?</title>
        <authorList>
            <consortium name="DOE Joint Genome Institute"/>
            <person name="Looney B.P."/>
            <person name="Miyauchi S."/>
            <person name="Morin E."/>
            <person name="Drula E."/>
            <person name="Courty P.E."/>
            <person name="Chicoki N."/>
            <person name="Fauchery L."/>
            <person name="Kohler A."/>
            <person name="Kuo A."/>
            <person name="LaButti K."/>
            <person name="Pangilinan J."/>
            <person name="Lipzen A."/>
            <person name="Riley R."/>
            <person name="Andreopoulos W."/>
            <person name="He G."/>
            <person name="Johnson J."/>
            <person name="Barry K.W."/>
            <person name="Grigoriev I.V."/>
            <person name="Nagy L."/>
            <person name="Hibbett D."/>
            <person name="Henrissat B."/>
            <person name="Matheny P.B."/>
            <person name="Labbe J."/>
            <person name="Martin A.F."/>
        </authorList>
    </citation>
    <scope>NUCLEOTIDE SEQUENCE</scope>
    <source>
        <strain evidence="1">BPL698</strain>
    </source>
</reference>
<comment type="caution">
    <text evidence="1">The sequence shown here is derived from an EMBL/GenBank/DDBJ whole genome shotgun (WGS) entry which is preliminary data.</text>
</comment>
<evidence type="ECO:0000313" key="2">
    <source>
        <dbReference type="Proteomes" id="UP001207468"/>
    </source>
</evidence>
<dbReference type="Proteomes" id="UP001207468">
    <property type="component" value="Unassembled WGS sequence"/>
</dbReference>
<keyword evidence="1" id="KW-0808">Transferase</keyword>
<keyword evidence="1" id="KW-0418">Kinase</keyword>
<proteinExistence type="predicted"/>
<dbReference type="EMBL" id="JAGFNK010000238">
    <property type="protein sequence ID" value="KAI9456304.1"/>
    <property type="molecule type" value="Genomic_DNA"/>
</dbReference>
<keyword evidence="2" id="KW-1185">Reference proteome</keyword>
<organism evidence="1 2">
    <name type="scientific">Russula earlei</name>
    <dbReference type="NCBI Taxonomy" id="71964"/>
    <lineage>
        <taxon>Eukaryota</taxon>
        <taxon>Fungi</taxon>
        <taxon>Dikarya</taxon>
        <taxon>Basidiomycota</taxon>
        <taxon>Agaricomycotina</taxon>
        <taxon>Agaricomycetes</taxon>
        <taxon>Russulales</taxon>
        <taxon>Russulaceae</taxon>
        <taxon>Russula</taxon>
    </lineage>
</organism>
<name>A0ACC0U249_9AGAM</name>
<accession>A0ACC0U249</accession>
<protein>
    <submittedName>
        <fullName evidence="1">Kinase</fullName>
    </submittedName>
</protein>